<organism evidence="1 2">
    <name type="scientific">Phomopsis amygdali</name>
    <name type="common">Fusicoccum amygdali</name>
    <dbReference type="NCBI Taxonomy" id="1214568"/>
    <lineage>
        <taxon>Eukaryota</taxon>
        <taxon>Fungi</taxon>
        <taxon>Dikarya</taxon>
        <taxon>Ascomycota</taxon>
        <taxon>Pezizomycotina</taxon>
        <taxon>Sordariomycetes</taxon>
        <taxon>Sordariomycetidae</taxon>
        <taxon>Diaporthales</taxon>
        <taxon>Diaporthaceae</taxon>
        <taxon>Diaporthe</taxon>
    </lineage>
</organism>
<evidence type="ECO:0000313" key="2">
    <source>
        <dbReference type="Proteomes" id="UP001265746"/>
    </source>
</evidence>
<gene>
    <name evidence="1" type="ORF">N8I77_006972</name>
</gene>
<dbReference type="EMBL" id="JAUJFL010000003">
    <property type="protein sequence ID" value="KAK2608354.1"/>
    <property type="molecule type" value="Genomic_DNA"/>
</dbReference>
<reference evidence="1" key="1">
    <citation type="submission" date="2023-06" db="EMBL/GenBank/DDBJ databases">
        <authorList>
            <person name="Noh H."/>
        </authorList>
    </citation>
    <scope>NUCLEOTIDE SEQUENCE</scope>
    <source>
        <strain evidence="1">DUCC20226</strain>
    </source>
</reference>
<sequence>MNSHTNSTVVMDEDKITPVYAFDDTALNRVMPVCQVLRFPDIMDPEVLRTSLESLLEIGNWKKLRGRWRLDAAGKLTIHIPSKATHEHPSIRFKHTELAMPIEAHPQVSQIARPWNDHSSVQASLSSLTEIWPVLIPPEWPQSMSDLADPKSDLPILGLHVISFSNATVVSLNYSHVLMDGGGANAFMKAWTNVVNGRQADVAPLAGAWSDPLDLIRQDIEQNGAEKFVLQDRVIDMGDFLPDEKDARVQDPLWDMSSPESRWRTICLTCRAAGTILKQARDTLPSDSFATEDDMMAGWIAKTVAGFLPASRPINLMRVYDLRRALAKDGLLEPEAAYVQNTYQMAWTLTPEAKVLADSPLGKIAAGLRSTLSEQTTIGQIRATIKARLDSGMTPLYGDPKGMIFTANSRVKNHNCRKMDFSGAVKSACGVDKNGDMADEDKLAQAGTPDYIETLVQLPGPPPGPNFIQGVIDRNGNRTICTFLSNTMWLKMEEALKELDQLV</sequence>
<dbReference type="AlphaFoldDB" id="A0AAD9SGW5"/>
<proteinExistence type="predicted"/>
<dbReference type="Gene3D" id="3.30.559.10">
    <property type="entry name" value="Chloramphenicol acetyltransferase-like domain"/>
    <property type="match status" value="2"/>
</dbReference>
<evidence type="ECO:0000313" key="1">
    <source>
        <dbReference type="EMBL" id="KAK2608354.1"/>
    </source>
</evidence>
<name>A0AAD9SGW5_PHOAM</name>
<comment type="caution">
    <text evidence="1">The sequence shown here is derived from an EMBL/GenBank/DDBJ whole genome shotgun (WGS) entry which is preliminary data.</text>
</comment>
<accession>A0AAD9SGW5</accession>
<dbReference type="InterPro" id="IPR023213">
    <property type="entry name" value="CAT-like_dom_sf"/>
</dbReference>
<keyword evidence="2" id="KW-1185">Reference proteome</keyword>
<protein>
    <submittedName>
        <fullName evidence="1">Uncharacterized protein</fullName>
    </submittedName>
</protein>
<dbReference type="Proteomes" id="UP001265746">
    <property type="component" value="Unassembled WGS sequence"/>
</dbReference>